<keyword evidence="3" id="KW-1185">Reference proteome</keyword>
<sequence length="132" mass="12346">MPGAVIELGSSTGSTRITGGGVRSAGETEGVAGATDGVTGAAGEAKGEAGATEGVEGEAKGETGSCLATGSGFGVWLGGGAKRDSAGGGDFPTAEGGRGGGPAEGRELAGTSTCWVTTTAGTSTIALTCWTC</sequence>
<feature type="region of interest" description="Disordered" evidence="1">
    <location>
        <begin position="1"/>
        <end position="42"/>
    </location>
</feature>
<evidence type="ECO:0000313" key="3">
    <source>
        <dbReference type="Proteomes" id="UP001165653"/>
    </source>
</evidence>
<proteinExistence type="predicted"/>
<evidence type="ECO:0000256" key="1">
    <source>
        <dbReference type="SAM" id="MobiDB-lite"/>
    </source>
</evidence>
<comment type="caution">
    <text evidence="2">The sequence shown here is derived from an EMBL/GenBank/DDBJ whole genome shotgun (WGS) entry which is preliminary data.</text>
</comment>
<gene>
    <name evidence="2" type="ORF">OJ996_22970</name>
</gene>
<organism evidence="2 3">
    <name type="scientific">Luteolibacter rhizosphaerae</name>
    <dbReference type="NCBI Taxonomy" id="2989719"/>
    <lineage>
        <taxon>Bacteria</taxon>
        <taxon>Pseudomonadati</taxon>
        <taxon>Verrucomicrobiota</taxon>
        <taxon>Verrucomicrobiia</taxon>
        <taxon>Verrucomicrobiales</taxon>
        <taxon>Verrucomicrobiaceae</taxon>
        <taxon>Luteolibacter</taxon>
    </lineage>
</organism>
<accession>A0ABT3G9D8</accession>
<name>A0ABT3G9D8_9BACT</name>
<reference evidence="2" key="1">
    <citation type="submission" date="2022-10" db="EMBL/GenBank/DDBJ databases">
        <title>Luteolibacter sp. GHJ8, whole genome shotgun sequencing project.</title>
        <authorList>
            <person name="Zhao G."/>
            <person name="Shen L."/>
        </authorList>
    </citation>
    <scope>NUCLEOTIDE SEQUENCE</scope>
    <source>
        <strain evidence="2">GHJ8</strain>
    </source>
</reference>
<feature type="compositionally biased region" description="Low complexity" evidence="1">
    <location>
        <begin position="28"/>
        <end position="42"/>
    </location>
</feature>
<dbReference type="EMBL" id="JAPDDR010000015">
    <property type="protein sequence ID" value="MCW1916468.1"/>
    <property type="molecule type" value="Genomic_DNA"/>
</dbReference>
<protein>
    <submittedName>
        <fullName evidence="2">Uncharacterized protein</fullName>
    </submittedName>
</protein>
<evidence type="ECO:0000313" key="2">
    <source>
        <dbReference type="EMBL" id="MCW1916468.1"/>
    </source>
</evidence>
<feature type="region of interest" description="Disordered" evidence="1">
    <location>
        <begin position="79"/>
        <end position="106"/>
    </location>
</feature>
<dbReference type="Proteomes" id="UP001165653">
    <property type="component" value="Unassembled WGS sequence"/>
</dbReference>
<feature type="compositionally biased region" description="Gly residues" evidence="1">
    <location>
        <begin position="79"/>
        <end position="103"/>
    </location>
</feature>